<accession>A0A921LQI2</accession>
<dbReference type="GO" id="GO:0009294">
    <property type="term" value="P:DNA-mediated transformation"/>
    <property type="evidence" value="ECO:0007669"/>
    <property type="project" value="InterPro"/>
</dbReference>
<dbReference type="SUPFAM" id="SSF102405">
    <property type="entry name" value="MCP/YpsA-like"/>
    <property type="match status" value="1"/>
</dbReference>
<dbReference type="Pfam" id="PF17782">
    <property type="entry name" value="WHD_DprA"/>
    <property type="match status" value="1"/>
</dbReference>
<feature type="domain" description="DprA winged helix" evidence="3">
    <location>
        <begin position="237"/>
        <end position="287"/>
    </location>
</feature>
<dbReference type="Proteomes" id="UP000746751">
    <property type="component" value="Unassembled WGS sequence"/>
</dbReference>
<protein>
    <submittedName>
        <fullName evidence="4">DNA-protecting protein DprA</fullName>
    </submittedName>
</protein>
<evidence type="ECO:0000259" key="2">
    <source>
        <dbReference type="Pfam" id="PF02481"/>
    </source>
</evidence>
<organism evidence="4 5">
    <name type="scientific">Collinsella ihumii</name>
    <dbReference type="NCBI Taxonomy" id="1720204"/>
    <lineage>
        <taxon>Bacteria</taxon>
        <taxon>Bacillati</taxon>
        <taxon>Actinomycetota</taxon>
        <taxon>Coriobacteriia</taxon>
        <taxon>Coriobacteriales</taxon>
        <taxon>Coriobacteriaceae</taxon>
        <taxon>Collinsella</taxon>
    </lineage>
</organism>
<evidence type="ECO:0000313" key="4">
    <source>
        <dbReference type="EMBL" id="HJG31001.1"/>
    </source>
</evidence>
<sequence>MTKLADTRYELHPSDARYPRSLLDLSQPPETLYVRGNLDVLEGPGLAVIGSRRPTPYGIAVAEMAATVAAQSGITVVSGGARGCDQAAGKAALAEKGRHVIVLGTGADVTYPASSARLIERTLETGGAVVSIERWGTQPRPYAFPKRNAIIAALARAVFVAEAGMPSGTFSTADAANRLGREILSAPGSILSPESRGSNYLISVGATIIVDEESLEVAVSRIFETLRFSRIGPAEEPMMSETERRILDALVANPMRIDEIAAMLGVDAVSCLNVLSELQMKGRIERVIDGRFAPTKRALHARGAIMHNR</sequence>
<comment type="caution">
    <text evidence="4">The sequence shown here is derived from an EMBL/GenBank/DDBJ whole genome shotgun (WGS) entry which is preliminary data.</text>
</comment>
<dbReference type="PANTHER" id="PTHR43022">
    <property type="entry name" value="PROTEIN SMF"/>
    <property type="match status" value="1"/>
</dbReference>
<reference evidence="4" key="1">
    <citation type="journal article" date="2021" name="PeerJ">
        <title>Extensive microbial diversity within the chicken gut microbiome revealed by metagenomics and culture.</title>
        <authorList>
            <person name="Gilroy R."/>
            <person name="Ravi A."/>
            <person name="Getino M."/>
            <person name="Pursley I."/>
            <person name="Horton D.L."/>
            <person name="Alikhan N.F."/>
            <person name="Baker D."/>
            <person name="Gharbi K."/>
            <person name="Hall N."/>
            <person name="Watson M."/>
            <person name="Adriaenssens E.M."/>
            <person name="Foster-Nyarko E."/>
            <person name="Jarju S."/>
            <person name="Secka A."/>
            <person name="Antonio M."/>
            <person name="Oren A."/>
            <person name="Chaudhuri R.R."/>
            <person name="La Ragione R."/>
            <person name="Hildebrand F."/>
            <person name="Pallen M.J."/>
        </authorList>
    </citation>
    <scope>NUCLEOTIDE SEQUENCE</scope>
    <source>
        <strain evidence="4">ChiGjej2B2-7701</strain>
    </source>
</reference>
<dbReference type="InterPro" id="IPR036390">
    <property type="entry name" value="WH_DNA-bd_sf"/>
</dbReference>
<dbReference type="InterPro" id="IPR041614">
    <property type="entry name" value="DprA_WH"/>
</dbReference>
<proteinExistence type="inferred from homology"/>
<gene>
    <name evidence="4" type="ORF">K8U80_06355</name>
</gene>
<dbReference type="InterPro" id="IPR057666">
    <property type="entry name" value="DrpA_SLOG"/>
</dbReference>
<dbReference type="Pfam" id="PF02481">
    <property type="entry name" value="DNA_processg_A"/>
    <property type="match status" value="1"/>
</dbReference>
<dbReference type="InterPro" id="IPR036388">
    <property type="entry name" value="WH-like_DNA-bd_sf"/>
</dbReference>
<dbReference type="EMBL" id="DYVF01000042">
    <property type="protein sequence ID" value="HJG31001.1"/>
    <property type="molecule type" value="Genomic_DNA"/>
</dbReference>
<dbReference type="InterPro" id="IPR003488">
    <property type="entry name" value="DprA"/>
</dbReference>
<dbReference type="AlphaFoldDB" id="A0A921LQI2"/>
<evidence type="ECO:0000256" key="1">
    <source>
        <dbReference type="ARBA" id="ARBA00006525"/>
    </source>
</evidence>
<dbReference type="Gene3D" id="1.10.10.10">
    <property type="entry name" value="Winged helix-like DNA-binding domain superfamily/Winged helix DNA-binding domain"/>
    <property type="match status" value="1"/>
</dbReference>
<dbReference type="PANTHER" id="PTHR43022:SF1">
    <property type="entry name" value="PROTEIN SMF"/>
    <property type="match status" value="1"/>
</dbReference>
<comment type="similarity">
    <text evidence="1">Belongs to the DprA/Smf family.</text>
</comment>
<reference evidence="4" key="2">
    <citation type="submission" date="2021-09" db="EMBL/GenBank/DDBJ databases">
        <authorList>
            <person name="Gilroy R."/>
        </authorList>
    </citation>
    <scope>NUCLEOTIDE SEQUENCE</scope>
    <source>
        <strain evidence="4">ChiGjej2B2-7701</strain>
    </source>
</reference>
<name>A0A921LQI2_9ACTN</name>
<feature type="domain" description="Smf/DprA SLOG" evidence="2">
    <location>
        <begin position="13"/>
        <end position="214"/>
    </location>
</feature>
<evidence type="ECO:0000313" key="5">
    <source>
        <dbReference type="Proteomes" id="UP000746751"/>
    </source>
</evidence>
<dbReference type="SUPFAM" id="SSF46785">
    <property type="entry name" value="Winged helix' DNA-binding domain"/>
    <property type="match status" value="1"/>
</dbReference>
<evidence type="ECO:0000259" key="3">
    <source>
        <dbReference type="Pfam" id="PF17782"/>
    </source>
</evidence>
<dbReference type="Gene3D" id="3.40.50.450">
    <property type="match status" value="1"/>
</dbReference>